<dbReference type="EC" id="2.3.1.179" evidence="3"/>
<dbReference type="Pfam" id="PF02801">
    <property type="entry name" value="Ketoacyl-synt_C"/>
    <property type="match status" value="1"/>
</dbReference>
<reference evidence="3" key="1">
    <citation type="submission" date="2019-08" db="EMBL/GenBank/DDBJ databases">
        <authorList>
            <person name="Kucharzyk K."/>
            <person name="Murdoch R.W."/>
            <person name="Higgins S."/>
            <person name="Loffler F."/>
        </authorList>
    </citation>
    <scope>NUCLEOTIDE SEQUENCE</scope>
</reference>
<evidence type="ECO:0000259" key="2">
    <source>
        <dbReference type="PROSITE" id="PS52004"/>
    </source>
</evidence>
<name>A0A644WM91_9ZZZZ</name>
<dbReference type="InterPro" id="IPR016039">
    <property type="entry name" value="Thiolase-like"/>
</dbReference>
<dbReference type="GO" id="GO:0005829">
    <property type="term" value="C:cytosol"/>
    <property type="evidence" value="ECO:0007669"/>
    <property type="project" value="TreeGrafter"/>
</dbReference>
<dbReference type="InterPro" id="IPR000794">
    <property type="entry name" value="Beta-ketoacyl_synthase"/>
</dbReference>
<dbReference type="PANTHER" id="PTHR11712:SF336">
    <property type="entry name" value="3-OXOACYL-[ACYL-CARRIER-PROTEIN] SYNTHASE, MITOCHONDRIAL"/>
    <property type="match status" value="1"/>
</dbReference>
<evidence type="ECO:0000256" key="1">
    <source>
        <dbReference type="ARBA" id="ARBA00022679"/>
    </source>
</evidence>
<evidence type="ECO:0000313" key="3">
    <source>
        <dbReference type="EMBL" id="MPM04910.1"/>
    </source>
</evidence>
<proteinExistence type="predicted"/>
<dbReference type="SUPFAM" id="SSF53901">
    <property type="entry name" value="Thiolase-like"/>
    <property type="match status" value="1"/>
</dbReference>
<accession>A0A644WM91</accession>
<comment type="caution">
    <text evidence="3">The sequence shown here is derived from an EMBL/GenBank/DDBJ whole genome shotgun (WGS) entry which is preliminary data.</text>
</comment>
<sequence length="131" mass="14240">MQLAIDMAEISPKHVDYINAHAIGTPEGDKSETKAIKAVFKEGAYRIKVNATKSITGHLFGAAGGIEAIITLKVFEEDKIPPTINLTVPDEDCDLDYIPNKAIKHEVNYAISNGFGFGGHNASLLLKKYIK</sequence>
<dbReference type="GO" id="GO:0004315">
    <property type="term" value="F:3-oxoacyl-[acyl-carrier-protein] synthase activity"/>
    <property type="evidence" value="ECO:0007669"/>
    <property type="project" value="UniProtKB-EC"/>
</dbReference>
<dbReference type="InterPro" id="IPR014031">
    <property type="entry name" value="Ketoacyl_synth_C"/>
</dbReference>
<protein>
    <submittedName>
        <fullName evidence="3">3-oxoacyl-[acyl-carrier-protein] synthase 2</fullName>
        <ecNumber evidence="3">2.3.1.179</ecNumber>
    </submittedName>
</protein>
<dbReference type="InterPro" id="IPR020841">
    <property type="entry name" value="PKS_Beta-ketoAc_synthase_dom"/>
</dbReference>
<keyword evidence="3" id="KW-0012">Acyltransferase</keyword>
<organism evidence="3">
    <name type="scientific">bioreactor metagenome</name>
    <dbReference type="NCBI Taxonomy" id="1076179"/>
    <lineage>
        <taxon>unclassified sequences</taxon>
        <taxon>metagenomes</taxon>
        <taxon>ecological metagenomes</taxon>
    </lineage>
</organism>
<dbReference type="PANTHER" id="PTHR11712">
    <property type="entry name" value="POLYKETIDE SYNTHASE-RELATED"/>
    <property type="match status" value="1"/>
</dbReference>
<dbReference type="GO" id="GO:0006633">
    <property type="term" value="P:fatty acid biosynthetic process"/>
    <property type="evidence" value="ECO:0007669"/>
    <property type="project" value="TreeGrafter"/>
</dbReference>
<keyword evidence="1 3" id="KW-0808">Transferase</keyword>
<dbReference type="PROSITE" id="PS52004">
    <property type="entry name" value="KS3_2"/>
    <property type="match status" value="1"/>
</dbReference>
<dbReference type="AlphaFoldDB" id="A0A644WM91"/>
<gene>
    <name evidence="3" type="primary">fabF_22</name>
    <name evidence="3" type="ORF">SDC9_51191</name>
</gene>
<dbReference type="EMBL" id="VSSQ01001081">
    <property type="protein sequence ID" value="MPM04910.1"/>
    <property type="molecule type" value="Genomic_DNA"/>
</dbReference>
<feature type="domain" description="Ketosynthase family 3 (KS3)" evidence="2">
    <location>
        <begin position="1"/>
        <end position="128"/>
    </location>
</feature>
<dbReference type="Gene3D" id="3.40.47.10">
    <property type="match status" value="1"/>
</dbReference>